<keyword evidence="7" id="KW-0407">Ion channel</keyword>
<keyword evidence="6 9" id="KW-0472">Membrane</keyword>
<evidence type="ECO:0000313" key="12">
    <source>
        <dbReference type="WBParaSite" id="Csp11.Scaffold630.g21307.t1"/>
    </source>
</evidence>
<dbReference type="PANTHER" id="PTHR11003">
    <property type="entry name" value="POTASSIUM CHANNEL, SUBFAMILY K"/>
    <property type="match status" value="1"/>
</dbReference>
<dbReference type="eggNOG" id="KOG1418">
    <property type="taxonomic scope" value="Eukaryota"/>
</dbReference>
<feature type="transmembrane region" description="Helical" evidence="9">
    <location>
        <begin position="60"/>
        <end position="77"/>
    </location>
</feature>
<organism evidence="11 12">
    <name type="scientific">Caenorhabditis tropicalis</name>
    <dbReference type="NCBI Taxonomy" id="1561998"/>
    <lineage>
        <taxon>Eukaryota</taxon>
        <taxon>Metazoa</taxon>
        <taxon>Ecdysozoa</taxon>
        <taxon>Nematoda</taxon>
        <taxon>Chromadorea</taxon>
        <taxon>Rhabditida</taxon>
        <taxon>Rhabditina</taxon>
        <taxon>Rhabditomorpha</taxon>
        <taxon>Rhabditoidea</taxon>
        <taxon>Rhabditidae</taxon>
        <taxon>Peloderinae</taxon>
        <taxon>Caenorhabditis</taxon>
    </lineage>
</organism>
<reference evidence="12" key="1">
    <citation type="submission" date="2016-11" db="UniProtKB">
        <authorList>
            <consortium name="WormBaseParasite"/>
        </authorList>
    </citation>
    <scope>IDENTIFICATION</scope>
</reference>
<feature type="transmembrane region" description="Helical" evidence="9">
    <location>
        <begin position="144"/>
        <end position="167"/>
    </location>
</feature>
<feature type="compositionally biased region" description="Acidic residues" evidence="8">
    <location>
        <begin position="14"/>
        <end position="31"/>
    </location>
</feature>
<dbReference type="STRING" id="1561998.A0A1I7V0Y3"/>
<evidence type="ECO:0000256" key="3">
    <source>
        <dbReference type="ARBA" id="ARBA00022692"/>
    </source>
</evidence>
<evidence type="ECO:0000256" key="9">
    <source>
        <dbReference type="SAM" id="Phobius"/>
    </source>
</evidence>
<dbReference type="Pfam" id="PF07885">
    <property type="entry name" value="Ion_trans_2"/>
    <property type="match status" value="1"/>
</dbReference>
<feature type="domain" description="Potassium channel" evidence="10">
    <location>
        <begin position="39"/>
        <end position="105"/>
    </location>
</feature>
<dbReference type="AlphaFoldDB" id="A0A1I7V0Y3"/>
<dbReference type="InterPro" id="IPR003280">
    <property type="entry name" value="2pore_dom_K_chnl"/>
</dbReference>
<keyword evidence="3 9" id="KW-0812">Transmembrane</keyword>
<evidence type="ECO:0000259" key="10">
    <source>
        <dbReference type="Pfam" id="PF07885"/>
    </source>
</evidence>
<comment type="subcellular location">
    <subcellularLocation>
        <location evidence="1">Membrane</location>
        <topology evidence="1">Multi-pass membrane protein</topology>
    </subcellularLocation>
</comment>
<feature type="region of interest" description="Disordered" evidence="8">
    <location>
        <begin position="1"/>
        <end position="31"/>
    </location>
</feature>
<feature type="transmembrane region" description="Helical" evidence="9">
    <location>
        <begin position="83"/>
        <end position="110"/>
    </location>
</feature>
<dbReference type="Gene3D" id="1.10.287.70">
    <property type="match status" value="2"/>
</dbReference>
<accession>A0A1I7V0Y3</accession>
<dbReference type="InterPro" id="IPR013099">
    <property type="entry name" value="K_chnl_dom"/>
</dbReference>
<keyword evidence="4 9" id="KW-1133">Transmembrane helix</keyword>
<evidence type="ECO:0000313" key="11">
    <source>
        <dbReference type="Proteomes" id="UP000095282"/>
    </source>
</evidence>
<evidence type="ECO:0000256" key="4">
    <source>
        <dbReference type="ARBA" id="ARBA00022989"/>
    </source>
</evidence>
<evidence type="ECO:0000256" key="2">
    <source>
        <dbReference type="ARBA" id="ARBA00022448"/>
    </source>
</evidence>
<feature type="transmembrane region" description="Helical" evidence="9">
    <location>
        <begin position="266"/>
        <end position="289"/>
    </location>
</feature>
<keyword evidence="11" id="KW-1185">Reference proteome</keyword>
<keyword evidence="5" id="KW-0406">Ion transport</keyword>
<dbReference type="Proteomes" id="UP000095282">
    <property type="component" value="Unplaced"/>
</dbReference>
<evidence type="ECO:0000256" key="8">
    <source>
        <dbReference type="SAM" id="MobiDB-lite"/>
    </source>
</evidence>
<dbReference type="GO" id="GO:0015271">
    <property type="term" value="F:outward rectifier potassium channel activity"/>
    <property type="evidence" value="ECO:0007669"/>
    <property type="project" value="TreeGrafter"/>
</dbReference>
<dbReference type="SUPFAM" id="SSF81324">
    <property type="entry name" value="Voltage-gated potassium channels"/>
    <property type="match status" value="1"/>
</dbReference>
<proteinExistence type="predicted"/>
<feature type="transmembrane region" description="Helical" evidence="9">
    <location>
        <begin position="34"/>
        <end position="53"/>
    </location>
</feature>
<dbReference type="PANTHER" id="PTHR11003:SF110">
    <property type="entry name" value="POTASSIUM CHANNEL DOMAIN-CONTAINING PROTEIN"/>
    <property type="match status" value="1"/>
</dbReference>
<evidence type="ECO:0000256" key="7">
    <source>
        <dbReference type="ARBA" id="ARBA00023303"/>
    </source>
</evidence>
<evidence type="ECO:0000256" key="1">
    <source>
        <dbReference type="ARBA" id="ARBA00004141"/>
    </source>
</evidence>
<dbReference type="GO" id="GO:0022841">
    <property type="term" value="F:potassium ion leak channel activity"/>
    <property type="evidence" value="ECO:0007669"/>
    <property type="project" value="TreeGrafter"/>
</dbReference>
<evidence type="ECO:0000256" key="5">
    <source>
        <dbReference type="ARBA" id="ARBA00023065"/>
    </source>
</evidence>
<dbReference type="GO" id="GO:0030322">
    <property type="term" value="P:stabilization of membrane potential"/>
    <property type="evidence" value="ECO:0007669"/>
    <property type="project" value="TreeGrafter"/>
</dbReference>
<protein>
    <submittedName>
        <fullName evidence="12">Ion_trans_2 domain-containing protein</fullName>
    </submittedName>
</protein>
<evidence type="ECO:0000256" key="6">
    <source>
        <dbReference type="ARBA" id="ARBA00023136"/>
    </source>
</evidence>
<sequence>MLEDASRAFQYPPEDIDEEEIEEEEEEEEDDERYGFFGMLYIAFGGILFSILEDWSYMDAFYYSFISLTTIGFGDIVPENHDYIAIMLIYLGVGLSVTTMCIDLAGIQYIQKIHYFGRKGLLESARPDDENATTWQNVRKYAKLALPHIVLVVCVCIYATIGAWIFYTLESPNEDRLKETGRKTIAEMRTNLIYKINHNEEDEWKRDIEKELMLYSEKLYKAFKEQYVRKEYEKEVEKSQYYKGYLRYEQLAKIESKYFLPPPFSLIYVFARIIFFLMSPIFFFIWLILSFIQWIFRCCKCCEPIYRSSCESCCCECSLLCCCLYLCWPTIQYFIWKNIIRNTEGYPFQSAHGKYIGDGVREAMKKKLNISPNDVPDRLRNIVNLYHRQTLGADDLRKLKNSLNRLLDECTVEEEIRAQSRMAVQQEPGVFSPLIYIPTIDEEIDASSRNSTIAEEAVIPVFRSLTD</sequence>
<dbReference type="WBParaSite" id="Csp11.Scaffold630.g21307.t1">
    <property type="protein sequence ID" value="Csp11.Scaffold630.g21307.t1"/>
    <property type="gene ID" value="Csp11.Scaffold630.g21307"/>
</dbReference>
<dbReference type="GO" id="GO:0005886">
    <property type="term" value="C:plasma membrane"/>
    <property type="evidence" value="ECO:0007669"/>
    <property type="project" value="TreeGrafter"/>
</dbReference>
<keyword evidence="2" id="KW-0813">Transport</keyword>
<name>A0A1I7V0Y3_9PELO</name>